<dbReference type="EMBL" id="AMCI01009174">
    <property type="protein sequence ID" value="EJW89911.1"/>
    <property type="molecule type" value="Genomic_DNA"/>
</dbReference>
<name>J9F4T2_9ZZZZ</name>
<accession>J9F4T2</accession>
<comment type="caution">
    <text evidence="1">The sequence shown here is derived from an EMBL/GenBank/DDBJ whole genome shotgun (WGS) entry which is preliminary data.</text>
</comment>
<sequence length="38" mass="4582">LLFCNDDLKQVYHELFDEELVVYNAKKKKDQGQNNRLL</sequence>
<proteinExistence type="predicted"/>
<organism evidence="1">
    <name type="scientific">gut metagenome</name>
    <dbReference type="NCBI Taxonomy" id="749906"/>
    <lineage>
        <taxon>unclassified sequences</taxon>
        <taxon>metagenomes</taxon>
        <taxon>organismal metagenomes</taxon>
    </lineage>
</organism>
<protein>
    <submittedName>
        <fullName evidence="1">Uncharacterized protein</fullName>
    </submittedName>
</protein>
<gene>
    <name evidence="1" type="ORF">EVA_21982</name>
</gene>
<evidence type="ECO:0000313" key="1">
    <source>
        <dbReference type="EMBL" id="EJW89911.1"/>
    </source>
</evidence>
<feature type="non-terminal residue" evidence="1">
    <location>
        <position position="1"/>
    </location>
</feature>
<reference evidence="1" key="1">
    <citation type="journal article" date="2012" name="PLoS ONE">
        <title>Gene sets for utilization of primary and secondary nutrition supplies in the distal gut of endangered iberian lynx.</title>
        <authorList>
            <person name="Alcaide M."/>
            <person name="Messina E."/>
            <person name="Richter M."/>
            <person name="Bargiela R."/>
            <person name="Peplies J."/>
            <person name="Huws S.A."/>
            <person name="Newbold C.J."/>
            <person name="Golyshin P.N."/>
            <person name="Simon M.A."/>
            <person name="Lopez G."/>
            <person name="Yakimov M.M."/>
            <person name="Ferrer M."/>
        </authorList>
    </citation>
    <scope>NUCLEOTIDE SEQUENCE</scope>
</reference>
<dbReference type="AlphaFoldDB" id="J9F4T2"/>